<keyword evidence="3" id="KW-1185">Reference proteome</keyword>
<accession>A0ABD1NTJ9</accession>
<evidence type="ECO:0000256" key="1">
    <source>
        <dbReference type="SAM" id="Coils"/>
    </source>
</evidence>
<protein>
    <submittedName>
        <fullName evidence="2">Uncharacterized protein</fullName>
    </submittedName>
</protein>
<evidence type="ECO:0000313" key="2">
    <source>
        <dbReference type="EMBL" id="KAL2454939.1"/>
    </source>
</evidence>
<comment type="caution">
    <text evidence="2">The sequence shown here is derived from an EMBL/GenBank/DDBJ whole genome shotgun (WGS) entry which is preliminary data.</text>
</comment>
<sequence>MSSTNMKLGLENEALRRSRIDALARAKAALKMTLEATKKGSSAIREQGVRGPKRATDSTCRKLEKRAIAAKQSIALVNCNFNAMVLEKDWLLTEAMAELVKLKEEVAKLKKELAATKSSTTDAEVKK</sequence>
<keyword evidence="1" id="KW-0175">Coiled coil</keyword>
<evidence type="ECO:0000313" key="3">
    <source>
        <dbReference type="Proteomes" id="UP001604336"/>
    </source>
</evidence>
<organism evidence="2 3">
    <name type="scientific">Abeliophyllum distichum</name>
    <dbReference type="NCBI Taxonomy" id="126358"/>
    <lineage>
        <taxon>Eukaryota</taxon>
        <taxon>Viridiplantae</taxon>
        <taxon>Streptophyta</taxon>
        <taxon>Embryophyta</taxon>
        <taxon>Tracheophyta</taxon>
        <taxon>Spermatophyta</taxon>
        <taxon>Magnoliopsida</taxon>
        <taxon>eudicotyledons</taxon>
        <taxon>Gunneridae</taxon>
        <taxon>Pentapetalae</taxon>
        <taxon>asterids</taxon>
        <taxon>lamiids</taxon>
        <taxon>Lamiales</taxon>
        <taxon>Oleaceae</taxon>
        <taxon>Forsythieae</taxon>
        <taxon>Abeliophyllum</taxon>
    </lineage>
</organism>
<dbReference type="EMBL" id="JBFOLK010000242">
    <property type="protein sequence ID" value="KAL2454939.1"/>
    <property type="molecule type" value="Genomic_DNA"/>
</dbReference>
<feature type="coiled-coil region" evidence="1">
    <location>
        <begin position="92"/>
        <end position="119"/>
    </location>
</feature>
<dbReference type="AlphaFoldDB" id="A0ABD1NTJ9"/>
<name>A0ABD1NTJ9_9LAMI</name>
<dbReference type="Proteomes" id="UP001604336">
    <property type="component" value="Unassembled WGS sequence"/>
</dbReference>
<proteinExistence type="predicted"/>
<gene>
    <name evidence="2" type="ORF">Adt_47559</name>
</gene>
<reference evidence="3" key="1">
    <citation type="submission" date="2024-07" db="EMBL/GenBank/DDBJ databases">
        <title>Two chromosome-level genome assemblies of Korean endemic species Abeliophyllum distichum and Forsythia ovata (Oleaceae).</title>
        <authorList>
            <person name="Jang H."/>
        </authorList>
    </citation>
    <scope>NUCLEOTIDE SEQUENCE [LARGE SCALE GENOMIC DNA]</scope>
</reference>